<dbReference type="EMBL" id="AAGUVH010000025">
    <property type="protein sequence ID" value="EBS2301369.1"/>
    <property type="molecule type" value="Genomic_DNA"/>
</dbReference>
<sequence length="92" mass="10393">MFIDSLQLKRVTVSPLLFLKLFDLVLCGPILTAAFLQRFALSAKARKLVRLPLSAIVTTGKGFVLFWYSGFFSGYALTAIITEKIRFRFTAR</sequence>
<name>A0A5U9I445_SALET</name>
<keyword evidence="1" id="KW-1133">Transmembrane helix</keyword>
<feature type="transmembrane region" description="Helical" evidence="1">
    <location>
        <begin position="48"/>
        <end position="68"/>
    </location>
</feature>
<proteinExistence type="predicted"/>
<evidence type="ECO:0000313" key="2">
    <source>
        <dbReference type="EMBL" id="EBS2301369.1"/>
    </source>
</evidence>
<gene>
    <name evidence="2" type="ORF">DRT62_16810</name>
</gene>
<reference evidence="2" key="1">
    <citation type="submission" date="2018-07" db="EMBL/GenBank/DDBJ databases">
        <authorList>
            <person name="Ashton P.M."/>
            <person name="Dallman T."/>
            <person name="Nair S."/>
            <person name="De Pinna E."/>
            <person name="Peters T."/>
            <person name="Grant K."/>
        </authorList>
    </citation>
    <scope>NUCLEOTIDE SEQUENCE</scope>
    <source>
        <strain evidence="2">152466</strain>
    </source>
</reference>
<keyword evidence="1" id="KW-0472">Membrane</keyword>
<feature type="transmembrane region" description="Helical" evidence="1">
    <location>
        <begin position="16"/>
        <end position="36"/>
    </location>
</feature>
<protein>
    <submittedName>
        <fullName evidence="2">Uncharacterized protein</fullName>
    </submittedName>
</protein>
<dbReference type="AlphaFoldDB" id="A0A5U9I445"/>
<comment type="caution">
    <text evidence="2">The sequence shown here is derived from an EMBL/GenBank/DDBJ whole genome shotgun (WGS) entry which is preliminary data.</text>
</comment>
<accession>A0A5U9I445</accession>
<keyword evidence="1" id="KW-0812">Transmembrane</keyword>
<evidence type="ECO:0000256" key="1">
    <source>
        <dbReference type="SAM" id="Phobius"/>
    </source>
</evidence>
<organism evidence="2">
    <name type="scientific">Salmonella enterica subsp. enterica serovar Saintpaul</name>
    <dbReference type="NCBI Taxonomy" id="90105"/>
    <lineage>
        <taxon>Bacteria</taxon>
        <taxon>Pseudomonadati</taxon>
        <taxon>Pseudomonadota</taxon>
        <taxon>Gammaproteobacteria</taxon>
        <taxon>Enterobacterales</taxon>
        <taxon>Enterobacteriaceae</taxon>
        <taxon>Salmonella</taxon>
    </lineage>
</organism>